<keyword evidence="2" id="KW-1185">Reference proteome</keyword>
<dbReference type="AlphaFoldDB" id="A0A151ZHW0"/>
<proteinExistence type="predicted"/>
<evidence type="ECO:0000313" key="2">
    <source>
        <dbReference type="Proteomes" id="UP000076078"/>
    </source>
</evidence>
<evidence type="ECO:0000313" key="1">
    <source>
        <dbReference type="EMBL" id="KYQ93553.1"/>
    </source>
</evidence>
<organism evidence="1 2">
    <name type="scientific">Tieghemostelium lacteum</name>
    <name type="common">Slime mold</name>
    <name type="synonym">Dictyostelium lacteum</name>
    <dbReference type="NCBI Taxonomy" id="361077"/>
    <lineage>
        <taxon>Eukaryota</taxon>
        <taxon>Amoebozoa</taxon>
        <taxon>Evosea</taxon>
        <taxon>Eumycetozoa</taxon>
        <taxon>Dictyostelia</taxon>
        <taxon>Dictyosteliales</taxon>
        <taxon>Raperosteliaceae</taxon>
        <taxon>Tieghemostelium</taxon>
    </lineage>
</organism>
<accession>A0A151ZHW0</accession>
<dbReference type="EMBL" id="LODT01000027">
    <property type="protein sequence ID" value="KYQ93553.1"/>
    <property type="molecule type" value="Genomic_DNA"/>
</dbReference>
<name>A0A151ZHW0_TIELA</name>
<gene>
    <name evidence="1" type="ORF">DLAC_05339</name>
</gene>
<sequence>MEITIACINDLIDKETLSLQIRVGTEYELSKSILVAENKLCNIIGNITIRSHFDIILEDDTMIWILNSADNDDLKVIYYSYLSKCEDRLFLECHDNRANRLNDTPVEELSRNINRKIYIDTNMSKIVAAENVISGTLQFCIYSESIGEEVEIYLLKGIDSNILDAHQIDEGVVECYERCNSRYINFDTEITENMTLWILCVFGNKSQSSDYWNFRIFINTPGQTNDI</sequence>
<reference evidence="1 2" key="1">
    <citation type="submission" date="2015-12" db="EMBL/GenBank/DDBJ databases">
        <title>Dictyostelia acquired genes for synthesis and detection of signals that induce cell-type specialization by lateral gene transfer from prokaryotes.</title>
        <authorList>
            <person name="Gloeckner G."/>
            <person name="Schaap P."/>
        </authorList>
    </citation>
    <scope>NUCLEOTIDE SEQUENCE [LARGE SCALE GENOMIC DNA]</scope>
    <source>
        <strain evidence="1 2">TK</strain>
    </source>
</reference>
<dbReference type="InParanoid" id="A0A151ZHW0"/>
<protein>
    <submittedName>
        <fullName evidence="1">Uncharacterized protein</fullName>
    </submittedName>
</protein>
<comment type="caution">
    <text evidence="1">The sequence shown here is derived from an EMBL/GenBank/DDBJ whole genome shotgun (WGS) entry which is preliminary data.</text>
</comment>
<dbReference type="Proteomes" id="UP000076078">
    <property type="component" value="Unassembled WGS sequence"/>
</dbReference>